<accession>A0AB33K7Y6</accession>
<gene>
    <name evidence="2" type="ORF">KCMC57_49450</name>
</gene>
<reference evidence="2" key="1">
    <citation type="submission" date="2024-07" db="EMBL/GenBank/DDBJ databases">
        <title>Complete genome sequences of cellulolytic bacteria, Kitasatospora sp. CMC57 and Streptomyces sp. CMC78, isolated from Japanese agricultural soil.</title>
        <authorList>
            <person name="Hashimoto T."/>
            <person name="Ito M."/>
            <person name="Iwamoto M."/>
            <person name="Fukahori D."/>
            <person name="Shoda T."/>
            <person name="Sakoda M."/>
            <person name="Morohoshi T."/>
            <person name="Mitsuboshi M."/>
            <person name="Nishizawa T."/>
        </authorList>
    </citation>
    <scope>NUCLEOTIDE SEQUENCE</scope>
    <source>
        <strain evidence="2">CMC57</strain>
    </source>
</reference>
<protein>
    <submittedName>
        <fullName evidence="2">TIGR03085 family metal-binding protein</fullName>
    </submittedName>
</protein>
<dbReference type="RefSeq" id="WP_407990779.1">
    <property type="nucleotide sequence ID" value="NZ_AP035881.2"/>
</dbReference>
<dbReference type="InterPro" id="IPR034660">
    <property type="entry name" value="DinB/YfiT-like"/>
</dbReference>
<dbReference type="InterPro" id="IPR024344">
    <property type="entry name" value="MDMPI_metal-binding"/>
</dbReference>
<evidence type="ECO:0000313" key="2">
    <source>
        <dbReference type="EMBL" id="BFP48577.1"/>
    </source>
</evidence>
<dbReference type="GO" id="GO:0046872">
    <property type="term" value="F:metal ion binding"/>
    <property type="evidence" value="ECO:0007669"/>
    <property type="project" value="InterPro"/>
</dbReference>
<dbReference type="NCBIfam" id="TIGR03083">
    <property type="entry name" value="maleylpyruvate isomerase family mycothiol-dependent enzyme"/>
    <property type="match status" value="1"/>
</dbReference>
<feature type="domain" description="Mycothiol-dependent maleylpyruvate isomerase metal-binding" evidence="1">
    <location>
        <begin position="10"/>
        <end position="87"/>
    </location>
</feature>
<dbReference type="InterPro" id="IPR017517">
    <property type="entry name" value="Maleyloyr_isom"/>
</dbReference>
<dbReference type="Pfam" id="PF11716">
    <property type="entry name" value="MDMPI_N"/>
    <property type="match status" value="1"/>
</dbReference>
<dbReference type="NCBIfam" id="TIGR03085">
    <property type="entry name" value="TIGR03085 family metal-binding protein"/>
    <property type="match status" value="1"/>
</dbReference>
<evidence type="ECO:0000259" key="1">
    <source>
        <dbReference type="Pfam" id="PF11716"/>
    </source>
</evidence>
<dbReference type="SUPFAM" id="SSF109854">
    <property type="entry name" value="DinB/YfiT-like putative metalloenzymes"/>
    <property type="match status" value="1"/>
</dbReference>
<proteinExistence type="predicted"/>
<organism evidence="2">
    <name type="scientific">Kitasatospora sp. CMC57</name>
    <dbReference type="NCBI Taxonomy" id="3231513"/>
    <lineage>
        <taxon>Bacteria</taxon>
        <taxon>Bacillati</taxon>
        <taxon>Actinomycetota</taxon>
        <taxon>Actinomycetes</taxon>
        <taxon>Kitasatosporales</taxon>
        <taxon>Streptomycetaceae</taxon>
        <taxon>Kitasatospora</taxon>
    </lineage>
</organism>
<dbReference type="EMBL" id="AP035881">
    <property type="protein sequence ID" value="BFP48577.1"/>
    <property type="molecule type" value="Genomic_DNA"/>
</dbReference>
<dbReference type="AlphaFoldDB" id="A0AB33K7Y6"/>
<sequence>MSNFARVERQRLTELLRTAGPDAPTLCTGWTTHDLAAHLVLREHRMDAAAGIRLPLLTRWTARVQEGYRARPYEELLRLFRTGPPVLSPFALPGADEAANTVEYFVHAEDVRRGGDAWQPEPLDPGLAEGLWRRLPMLARLEAGRKSPVRLVLRRPDGRSVTVNRRTGPTVEITGEPGELVLFAFGRGARAQLAVSGPEDAVEALRVVLPFE</sequence>
<name>A0AB33K7Y6_9ACTN</name>
<dbReference type="InterPro" id="IPR017519">
    <property type="entry name" value="CHP03085"/>
</dbReference>